<dbReference type="PANTHER" id="PTHR21666">
    <property type="entry name" value="PEPTIDASE-RELATED"/>
    <property type="match status" value="1"/>
</dbReference>
<feature type="chain" id="PRO_5002533338" description="M23ase beta-sheet core domain-containing protein" evidence="2">
    <location>
        <begin position="29"/>
        <end position="623"/>
    </location>
</feature>
<reference evidence="4 5" key="1">
    <citation type="journal article" date="2015" name="Nature">
        <title>rRNA introns, odd ribosomes, and small enigmatic genomes across a large radiation of phyla.</title>
        <authorList>
            <person name="Brown C.T."/>
            <person name="Hug L.A."/>
            <person name="Thomas B.C."/>
            <person name="Sharon I."/>
            <person name="Castelle C.J."/>
            <person name="Singh A."/>
            <person name="Wilkins M.J."/>
            <person name="Williams K.H."/>
            <person name="Banfield J.F."/>
        </authorList>
    </citation>
    <scope>NUCLEOTIDE SEQUENCE [LARGE SCALE GENOMIC DNA]</scope>
</reference>
<keyword evidence="1" id="KW-0472">Membrane</keyword>
<proteinExistence type="predicted"/>
<dbReference type="EMBL" id="LBVR01000040">
    <property type="protein sequence ID" value="KKQ90308.1"/>
    <property type="molecule type" value="Genomic_DNA"/>
</dbReference>
<feature type="signal peptide" evidence="2">
    <location>
        <begin position="1"/>
        <end position="28"/>
    </location>
</feature>
<keyword evidence="1" id="KW-0812">Transmembrane</keyword>
<dbReference type="AlphaFoldDB" id="A0A0G0LEK8"/>
<protein>
    <recommendedName>
        <fullName evidence="3">M23ase beta-sheet core domain-containing protein</fullName>
    </recommendedName>
</protein>
<dbReference type="PANTHER" id="PTHR21666:SF270">
    <property type="entry name" value="MUREIN HYDROLASE ACTIVATOR ENVC"/>
    <property type="match status" value="1"/>
</dbReference>
<dbReference type="Proteomes" id="UP000033841">
    <property type="component" value="Unassembled WGS sequence"/>
</dbReference>
<organism evidence="4 5">
    <name type="scientific">Candidatus Shapirobacteria bacterium GW2011_GWE1_38_92</name>
    <dbReference type="NCBI Taxonomy" id="1618489"/>
    <lineage>
        <taxon>Bacteria</taxon>
        <taxon>Candidatus Shapironibacteriota</taxon>
    </lineage>
</organism>
<feature type="domain" description="M23ase beta-sheet core" evidence="3">
    <location>
        <begin position="84"/>
        <end position="176"/>
    </location>
</feature>
<dbReference type="CDD" id="cd12797">
    <property type="entry name" value="M23_peptidase"/>
    <property type="match status" value="1"/>
</dbReference>
<dbReference type="SUPFAM" id="SSF51261">
    <property type="entry name" value="Duplicated hybrid motif"/>
    <property type="match status" value="1"/>
</dbReference>
<keyword evidence="2" id="KW-0732">Signal</keyword>
<dbReference type="GO" id="GO:0004222">
    <property type="term" value="F:metalloendopeptidase activity"/>
    <property type="evidence" value="ECO:0007669"/>
    <property type="project" value="TreeGrafter"/>
</dbReference>
<sequence>MKKFYNLIVAIFLMATVVAAFPTGSARAQGGEPLPSPQPPSFRPTLELNIPGLPESFAQIRPVAGGVITGKYYEPYLQHGSEPHHTGVDLGIACGSPVNAVADGWVILSRDGWKDYSGGIVAVYHGYDPNTKLPWVTWYIHLATLKVEVGQKVVSGQKIGTVGTAGTGCHLHWAASNKLPRDFAGWYEHASERRDKLGWVDPLRPPQYLIKEPLPPEEIKPVIGDEEVPSTDPGDNSDSSVGLIATLDKIADAIRIVPGLKIYAEFWDKYKQYLPWALAILVVLLVLTVFRPFLGWLGKTRWGRRRDRKKKQFFWLWLVIFTIYLVRKDQGLEDLLLLEMFKYAFGIWAFFTLSGVLYRIWRHFNYDAEIEKVLKAGGMDRWEGLREVVLAPVIYGVLVLILAWIFGYFWGGSRVDASELPIPVSPPVEDPVAPLPVIPPSSRDPISFDCNFNAIKAGLGPVKVGCDENNLPTFKIRWWNGNYFNFQIPPRVWNAAVGAGSTPEQIIGVIVFGSAESTGFTNYQSENEAGAMGVFQFLPGTFKHWAPEGFKDPKYRTDTPIAAIAVRNMQENGMKQIYAMRDMAKYVSCFQGGGGCNTWNHHQAQAEYAWRLTVALRVAAGIK</sequence>
<name>A0A0G0LEK8_9BACT</name>
<evidence type="ECO:0000313" key="4">
    <source>
        <dbReference type="EMBL" id="KKQ90308.1"/>
    </source>
</evidence>
<feature type="transmembrane region" description="Helical" evidence="1">
    <location>
        <begin position="340"/>
        <end position="361"/>
    </location>
</feature>
<feature type="transmembrane region" description="Helical" evidence="1">
    <location>
        <begin position="273"/>
        <end position="293"/>
    </location>
</feature>
<comment type="caution">
    <text evidence="4">The sequence shown here is derived from an EMBL/GenBank/DDBJ whole genome shotgun (WGS) entry which is preliminary data.</text>
</comment>
<dbReference type="Pfam" id="PF01551">
    <property type="entry name" value="Peptidase_M23"/>
    <property type="match status" value="1"/>
</dbReference>
<feature type="transmembrane region" description="Helical" evidence="1">
    <location>
        <begin position="388"/>
        <end position="410"/>
    </location>
</feature>
<evidence type="ECO:0000259" key="3">
    <source>
        <dbReference type="Pfam" id="PF01551"/>
    </source>
</evidence>
<dbReference type="InterPro" id="IPR011055">
    <property type="entry name" value="Dup_hybrid_motif"/>
</dbReference>
<evidence type="ECO:0000256" key="2">
    <source>
        <dbReference type="SAM" id="SignalP"/>
    </source>
</evidence>
<accession>A0A0G0LEK8</accession>
<gene>
    <name evidence="4" type="ORF">UT14_C0040G0001</name>
</gene>
<feature type="transmembrane region" description="Helical" evidence="1">
    <location>
        <begin position="313"/>
        <end position="328"/>
    </location>
</feature>
<keyword evidence="1" id="KW-1133">Transmembrane helix</keyword>
<evidence type="ECO:0000256" key="1">
    <source>
        <dbReference type="SAM" id="Phobius"/>
    </source>
</evidence>
<evidence type="ECO:0000313" key="5">
    <source>
        <dbReference type="Proteomes" id="UP000033841"/>
    </source>
</evidence>
<dbReference type="InterPro" id="IPR050570">
    <property type="entry name" value="Cell_wall_metabolism_enzyme"/>
</dbReference>
<dbReference type="InterPro" id="IPR016047">
    <property type="entry name" value="M23ase_b-sheet_dom"/>
</dbReference>
<dbReference type="Gene3D" id="2.70.70.10">
    <property type="entry name" value="Glucose Permease (Domain IIA)"/>
    <property type="match status" value="1"/>
</dbReference>